<dbReference type="AlphaFoldDB" id="A0AAV2DUV9"/>
<reference evidence="1 2" key="1">
    <citation type="submission" date="2024-04" db="EMBL/GenBank/DDBJ databases">
        <authorList>
            <person name="Fracassetti M."/>
        </authorList>
    </citation>
    <scope>NUCLEOTIDE SEQUENCE [LARGE SCALE GENOMIC DNA]</scope>
</reference>
<dbReference type="Proteomes" id="UP001497516">
    <property type="component" value="Chromosome 3"/>
</dbReference>
<evidence type="ECO:0000313" key="2">
    <source>
        <dbReference type="Proteomes" id="UP001497516"/>
    </source>
</evidence>
<accession>A0AAV2DUV9</accession>
<evidence type="ECO:0000313" key="1">
    <source>
        <dbReference type="EMBL" id="CAL1377342.1"/>
    </source>
</evidence>
<dbReference type="EMBL" id="OZ034816">
    <property type="protein sequence ID" value="CAL1377342.1"/>
    <property type="molecule type" value="Genomic_DNA"/>
</dbReference>
<name>A0AAV2DUV9_9ROSI</name>
<keyword evidence="2" id="KW-1185">Reference proteome</keyword>
<gene>
    <name evidence="1" type="ORF">LTRI10_LOCUS19000</name>
</gene>
<protein>
    <submittedName>
        <fullName evidence="1">Uncharacterized protein</fullName>
    </submittedName>
</protein>
<organism evidence="1 2">
    <name type="scientific">Linum trigynum</name>
    <dbReference type="NCBI Taxonomy" id="586398"/>
    <lineage>
        <taxon>Eukaryota</taxon>
        <taxon>Viridiplantae</taxon>
        <taxon>Streptophyta</taxon>
        <taxon>Embryophyta</taxon>
        <taxon>Tracheophyta</taxon>
        <taxon>Spermatophyta</taxon>
        <taxon>Magnoliopsida</taxon>
        <taxon>eudicotyledons</taxon>
        <taxon>Gunneridae</taxon>
        <taxon>Pentapetalae</taxon>
        <taxon>rosids</taxon>
        <taxon>fabids</taxon>
        <taxon>Malpighiales</taxon>
        <taxon>Linaceae</taxon>
        <taxon>Linum</taxon>
    </lineage>
</organism>
<sequence length="70" mass="7586">MGMRCDPKGEGSGRWGGIVEMGMATGEAVPERAKGRLEFVRKGEGNFWVVFMVATQEIRSDGDRGGGHGW</sequence>
<proteinExistence type="predicted"/>